<organism evidence="2 3">
    <name type="scientific">Silvibacterium bohemicum</name>
    <dbReference type="NCBI Taxonomy" id="1577686"/>
    <lineage>
        <taxon>Bacteria</taxon>
        <taxon>Pseudomonadati</taxon>
        <taxon>Acidobacteriota</taxon>
        <taxon>Terriglobia</taxon>
        <taxon>Terriglobales</taxon>
        <taxon>Acidobacteriaceae</taxon>
        <taxon>Silvibacterium</taxon>
    </lineage>
</organism>
<keyword evidence="3" id="KW-1185">Reference proteome</keyword>
<dbReference type="OrthoDB" id="7851643at2"/>
<evidence type="ECO:0000313" key="3">
    <source>
        <dbReference type="Proteomes" id="UP000538666"/>
    </source>
</evidence>
<evidence type="ECO:0000259" key="1">
    <source>
        <dbReference type="Pfam" id="PF13712"/>
    </source>
</evidence>
<keyword evidence="2" id="KW-0808">Transferase</keyword>
<accession>A0A841JSX8</accession>
<reference evidence="2 3" key="1">
    <citation type="submission" date="2020-08" db="EMBL/GenBank/DDBJ databases">
        <title>Genomic Encyclopedia of Type Strains, Phase IV (KMG-IV): sequencing the most valuable type-strain genomes for metagenomic binning, comparative biology and taxonomic classification.</title>
        <authorList>
            <person name="Goeker M."/>
        </authorList>
    </citation>
    <scope>NUCLEOTIDE SEQUENCE [LARGE SCALE GENOMIC DNA]</scope>
    <source>
        <strain evidence="2 3">DSM 103733</strain>
    </source>
</reference>
<dbReference type="EMBL" id="JACHEK010000002">
    <property type="protein sequence ID" value="MBB6142869.1"/>
    <property type="molecule type" value="Genomic_DNA"/>
</dbReference>
<gene>
    <name evidence="2" type="ORF">HNQ77_000813</name>
</gene>
<comment type="caution">
    <text evidence="2">The sequence shown here is derived from an EMBL/GenBank/DDBJ whole genome shotgun (WGS) entry which is preliminary data.</text>
</comment>
<dbReference type="Proteomes" id="UP000538666">
    <property type="component" value="Unassembled WGS sequence"/>
</dbReference>
<dbReference type="InterPro" id="IPR059123">
    <property type="entry name" value="StrF_dom"/>
</dbReference>
<dbReference type="AlphaFoldDB" id="A0A841JSX8"/>
<protein>
    <submittedName>
        <fullName evidence="2">Glycosyltransferase involved in cell wall biosynthesis</fullName>
    </submittedName>
</protein>
<name>A0A841JSX8_9BACT</name>
<dbReference type="SUPFAM" id="SSF53448">
    <property type="entry name" value="Nucleotide-diphospho-sugar transferases"/>
    <property type="match status" value="1"/>
</dbReference>
<evidence type="ECO:0000313" key="2">
    <source>
        <dbReference type="EMBL" id="MBB6142869.1"/>
    </source>
</evidence>
<dbReference type="RefSeq" id="WP_050061829.1">
    <property type="nucleotide sequence ID" value="NZ_JACHEK010000002.1"/>
</dbReference>
<proteinExistence type="predicted"/>
<dbReference type="CDD" id="cd00761">
    <property type="entry name" value="Glyco_tranf_GTA_type"/>
    <property type="match status" value="1"/>
</dbReference>
<dbReference type="Pfam" id="PF13712">
    <property type="entry name" value="Glyco_tranf_2_5"/>
    <property type="match status" value="1"/>
</dbReference>
<dbReference type="GO" id="GO:0016740">
    <property type="term" value="F:transferase activity"/>
    <property type="evidence" value="ECO:0007669"/>
    <property type="project" value="UniProtKB-KW"/>
</dbReference>
<dbReference type="InterPro" id="IPR029044">
    <property type="entry name" value="Nucleotide-diphossugar_trans"/>
</dbReference>
<feature type="domain" description="Streptomycin biosynthesis protein StrF" evidence="1">
    <location>
        <begin position="12"/>
        <end position="187"/>
    </location>
</feature>
<dbReference type="Gene3D" id="3.90.550.10">
    <property type="entry name" value="Spore Coat Polysaccharide Biosynthesis Protein SpsA, Chain A"/>
    <property type="match status" value="1"/>
</dbReference>
<sequence>MSPNPSITPITFVVSVNDRELFDRNFLASPCLSRLRDYQVLTQQNFSSAAKAYNDAIDQATNDLIVFCHQDILLPEAWLSQLEHALSQLESLDPNWGVLGSYGKAQDGRGWGHVYSSGRGVIGEPFDQPIEIQTLDEIVLILRKSSGLRFDDLLPHFHFYGTDICLRAAQRGMKSYAVSTFCIHNTHQYLVLPKEFYECCSHIKRVWKSCLPIQTTCVRITKLNLSIYTRRLRELKLRHIRRIEYGGRRVQDPSPLLKEYGNASEGASPATVSPVVFIPPAGLRNKTII</sequence>